<accession>A0A934R548</accession>
<dbReference type="EMBL" id="JAENIK010000012">
    <property type="protein sequence ID" value="MBK1817124.1"/>
    <property type="molecule type" value="Genomic_DNA"/>
</dbReference>
<gene>
    <name evidence="1" type="ORF">JIN84_16005</name>
</gene>
<evidence type="ECO:0000313" key="2">
    <source>
        <dbReference type="Proteomes" id="UP000600139"/>
    </source>
</evidence>
<evidence type="ECO:0000313" key="1">
    <source>
        <dbReference type="EMBL" id="MBK1817124.1"/>
    </source>
</evidence>
<dbReference type="RefSeq" id="WP_200352078.1">
    <property type="nucleotide sequence ID" value="NZ_BAABHZ010000001.1"/>
</dbReference>
<name>A0A934R548_9BACT</name>
<dbReference type="Gene3D" id="3.40.50.2000">
    <property type="entry name" value="Glycogen Phosphorylase B"/>
    <property type="match status" value="1"/>
</dbReference>
<organism evidence="1 2">
    <name type="scientific">Luteolibacter yonseiensis</name>
    <dbReference type="NCBI Taxonomy" id="1144680"/>
    <lineage>
        <taxon>Bacteria</taxon>
        <taxon>Pseudomonadati</taxon>
        <taxon>Verrucomicrobiota</taxon>
        <taxon>Verrucomicrobiia</taxon>
        <taxon>Verrucomicrobiales</taxon>
        <taxon>Verrucomicrobiaceae</taxon>
        <taxon>Luteolibacter</taxon>
    </lineage>
</organism>
<proteinExistence type="predicted"/>
<comment type="caution">
    <text evidence="1">The sequence shown here is derived from an EMBL/GenBank/DDBJ whole genome shotgun (WGS) entry which is preliminary data.</text>
</comment>
<dbReference type="SUPFAM" id="SSF53756">
    <property type="entry name" value="UDP-Glycosyltransferase/glycogen phosphorylase"/>
    <property type="match status" value="1"/>
</dbReference>
<sequence length="412" mass="45671">MPEFKTVALVEWHWSGHHPVYFALFASALAEIGCRVVPFCPAPEEFPALIAQTPVADSAAMARIEPADRVPVPRASRMRPARFRPAVHAIRKFGGLGNQLRAWERQNSARIDLVFFACVYDFDFANIALGERFFGFRWSGLYLHARSFRMPGSPIPYVGSLPCPEKIFSIGSLHSAGVLDEGAVGPLGAITNGRKVVGFPDLSDTRLPPAGDPDWGLANKIRSFAAGRPIISLVGHLQRTKGMVQFTRLAEDPSMKDVFFFLGGEVNWVEIPEKEREEVRAIWERAPNVYAHLQRVGTESGLNALISVSDIVMAAYTDFPNSSNILTKAAFLRRSVIVSNGYLMAERVRNFKLGQIVEEGNIGEMREAVLTILNQKSQPGDSDDDLRLAYQKRHSYPALMESFELALGESKP</sequence>
<dbReference type="AlphaFoldDB" id="A0A934R548"/>
<keyword evidence="2" id="KW-1185">Reference proteome</keyword>
<reference evidence="1" key="1">
    <citation type="submission" date="2021-01" db="EMBL/GenBank/DDBJ databases">
        <title>Modified the classification status of verrucomicrobia.</title>
        <authorList>
            <person name="Feng X."/>
        </authorList>
    </citation>
    <scope>NUCLEOTIDE SEQUENCE</scope>
    <source>
        <strain evidence="1">JCM 18052</strain>
    </source>
</reference>
<dbReference type="Proteomes" id="UP000600139">
    <property type="component" value="Unassembled WGS sequence"/>
</dbReference>
<protein>
    <submittedName>
        <fullName evidence="1">Uncharacterized protein</fullName>
    </submittedName>
</protein>